<keyword evidence="1" id="KW-0175">Coiled coil</keyword>
<dbReference type="GO" id="GO:0030864">
    <property type="term" value="C:cortical actin cytoskeleton"/>
    <property type="evidence" value="ECO:0007669"/>
    <property type="project" value="Ensembl"/>
</dbReference>
<dbReference type="GO" id="GO:0090307">
    <property type="term" value="P:mitotic spindle assembly"/>
    <property type="evidence" value="ECO:0007669"/>
    <property type="project" value="Ensembl"/>
</dbReference>
<feature type="region of interest" description="Disordered" evidence="2">
    <location>
        <begin position="126"/>
        <end position="151"/>
    </location>
</feature>
<dbReference type="InterPro" id="IPR042779">
    <property type="entry name" value="MISP/MISP3-like"/>
</dbReference>
<reference evidence="4" key="3">
    <citation type="submission" date="2025-09" db="UniProtKB">
        <authorList>
            <consortium name="Ensembl"/>
        </authorList>
    </citation>
    <scope>IDENTIFICATION</scope>
</reference>
<dbReference type="GO" id="GO:0005884">
    <property type="term" value="C:actin filament"/>
    <property type="evidence" value="ECO:0007669"/>
    <property type="project" value="Ensembl"/>
</dbReference>
<feature type="region of interest" description="Disordered" evidence="2">
    <location>
        <begin position="357"/>
        <end position="404"/>
    </location>
</feature>
<dbReference type="GO" id="GO:0005886">
    <property type="term" value="C:plasma membrane"/>
    <property type="evidence" value="ECO:0007669"/>
    <property type="project" value="Ensembl"/>
</dbReference>
<evidence type="ECO:0000313" key="4">
    <source>
        <dbReference type="Ensembl" id="ENSBGRP00000009715.1"/>
    </source>
</evidence>
<dbReference type="PANTHER" id="PTHR18839:SF3">
    <property type="entry name" value="MITOTIC INTERACTOR AND SUBSTRATE OF PLK1"/>
    <property type="match status" value="1"/>
</dbReference>
<name>A0A8B9WQZ7_BOSMU</name>
<feature type="region of interest" description="Disordered" evidence="2">
    <location>
        <begin position="272"/>
        <end position="311"/>
    </location>
</feature>
<proteinExistence type="predicted"/>
<protein>
    <submittedName>
        <fullName evidence="4">Mitotic spindle positioning</fullName>
    </submittedName>
</protein>
<evidence type="ECO:0000313" key="5">
    <source>
        <dbReference type="Proteomes" id="UP000694520"/>
    </source>
</evidence>
<feature type="region of interest" description="Disordered" evidence="2">
    <location>
        <begin position="234"/>
        <end position="258"/>
    </location>
</feature>
<feature type="compositionally biased region" description="Polar residues" evidence="2">
    <location>
        <begin position="234"/>
        <end position="248"/>
    </location>
</feature>
<feature type="region of interest" description="Disordered" evidence="2">
    <location>
        <begin position="438"/>
        <end position="506"/>
    </location>
</feature>
<dbReference type="GO" id="GO:0051660">
    <property type="term" value="P:establishment of centrosome localization"/>
    <property type="evidence" value="ECO:0007669"/>
    <property type="project" value="Ensembl"/>
</dbReference>
<evidence type="ECO:0000256" key="2">
    <source>
        <dbReference type="SAM" id="MobiDB-lite"/>
    </source>
</evidence>
<feature type="domain" description="A-kinase anchor protein 2 C-terminal" evidence="3">
    <location>
        <begin position="341"/>
        <end position="658"/>
    </location>
</feature>
<dbReference type="Proteomes" id="UP000694520">
    <property type="component" value="Chromosome 8"/>
</dbReference>
<dbReference type="GeneTree" id="ENSGT00940000154739"/>
<dbReference type="GO" id="GO:0016477">
    <property type="term" value="P:cell migration"/>
    <property type="evidence" value="ECO:0007669"/>
    <property type="project" value="Ensembl"/>
</dbReference>
<organism evidence="4 5">
    <name type="scientific">Bos mutus grunniens</name>
    <name type="common">Wild yak</name>
    <name type="synonym">Bos grunniens</name>
    <dbReference type="NCBI Taxonomy" id="30521"/>
    <lineage>
        <taxon>Eukaryota</taxon>
        <taxon>Metazoa</taxon>
        <taxon>Chordata</taxon>
        <taxon>Craniata</taxon>
        <taxon>Vertebrata</taxon>
        <taxon>Euteleostomi</taxon>
        <taxon>Mammalia</taxon>
        <taxon>Eutheria</taxon>
        <taxon>Laurasiatheria</taxon>
        <taxon>Artiodactyla</taxon>
        <taxon>Ruminantia</taxon>
        <taxon>Pecora</taxon>
        <taxon>Bovidae</taxon>
        <taxon>Bovinae</taxon>
        <taxon>Bos</taxon>
    </lineage>
</organism>
<accession>A0A8B9WQZ7</accession>
<dbReference type="GO" id="GO:0031616">
    <property type="term" value="C:spindle pole centrosome"/>
    <property type="evidence" value="ECO:0007669"/>
    <property type="project" value="Ensembl"/>
</dbReference>
<dbReference type="GO" id="GO:1905721">
    <property type="term" value="C:mitotic spindle astral microtubule end"/>
    <property type="evidence" value="ECO:0007669"/>
    <property type="project" value="Ensembl"/>
</dbReference>
<dbReference type="GO" id="GO:1904776">
    <property type="term" value="P:regulation of protein localization to cell cortex"/>
    <property type="evidence" value="ECO:0007669"/>
    <property type="project" value="Ensembl"/>
</dbReference>
<feature type="compositionally biased region" description="Basic and acidic residues" evidence="2">
    <location>
        <begin position="296"/>
        <end position="311"/>
    </location>
</feature>
<evidence type="ECO:0000259" key="3">
    <source>
        <dbReference type="Pfam" id="PF15304"/>
    </source>
</evidence>
<dbReference type="PANTHER" id="PTHR18839">
    <property type="entry name" value="MITOTIC INTERACTOR AND SUBSTRATE OF PLK1 MISP FAMILY MEMBER"/>
    <property type="match status" value="1"/>
</dbReference>
<dbReference type="AlphaFoldDB" id="A0A8B9WQZ7"/>
<feature type="compositionally biased region" description="Basic and acidic residues" evidence="2">
    <location>
        <begin position="371"/>
        <end position="385"/>
    </location>
</feature>
<dbReference type="GO" id="GO:0005925">
    <property type="term" value="C:focal adhesion"/>
    <property type="evidence" value="ECO:0007669"/>
    <property type="project" value="Ensembl"/>
</dbReference>
<reference evidence="4" key="2">
    <citation type="submission" date="2025-08" db="UniProtKB">
        <authorList>
            <consortium name="Ensembl"/>
        </authorList>
    </citation>
    <scope>IDENTIFICATION</scope>
</reference>
<reference evidence="4" key="1">
    <citation type="submission" date="2019-05" db="EMBL/GenBank/DDBJ databases">
        <authorList>
            <person name="Zhang S."/>
            <person name="Liu J."/>
        </authorList>
    </citation>
    <scope>NUCLEOTIDE SEQUENCE [LARGE SCALE GENOMIC DNA]</scope>
</reference>
<dbReference type="Pfam" id="PF15304">
    <property type="entry name" value="AKAP2_C"/>
    <property type="match status" value="1"/>
</dbReference>
<dbReference type="GO" id="GO:0000132">
    <property type="term" value="P:establishment of mitotic spindle orientation"/>
    <property type="evidence" value="ECO:0007669"/>
    <property type="project" value="Ensembl"/>
</dbReference>
<dbReference type="GO" id="GO:0051015">
    <property type="term" value="F:actin filament binding"/>
    <property type="evidence" value="ECO:0007669"/>
    <property type="project" value="Ensembl"/>
</dbReference>
<evidence type="ECO:0000256" key="1">
    <source>
        <dbReference type="ARBA" id="ARBA00023054"/>
    </source>
</evidence>
<gene>
    <name evidence="4" type="primary">MISP</name>
</gene>
<keyword evidence="5" id="KW-1185">Reference proteome</keyword>
<dbReference type="InterPro" id="IPR029304">
    <property type="entry name" value="AKAP2_C"/>
</dbReference>
<dbReference type="Ensembl" id="ENSBGRT00000011162.1">
    <property type="protein sequence ID" value="ENSBGRP00000009715.1"/>
    <property type="gene ID" value="ENSBGRG00000006045.1"/>
</dbReference>
<sequence>MDRVTRYPIFGIPHSSRMAGVAFDGDTSYTFELVGVGPTASFWSQDETPAWPTDHEASLEMTRTGTSRSLRVFPGRMAPWPPCPQDNEDEEVKAYHLEARDTPPWQPQNLERERQAVIRGQAVRKSGTVATLHGAPDHREPRGPSRPQSMPLEENEIDREQIDFLAVRQQFLNLEQVNPPPGAAHANARVLQSPQSKVAHAKTGVSRNAPLGVAHVNSEVPQSPQPKVTHVNAVASQNSPPRASQASKALSRPPLANGYVLPVKPQVKEVVTEEKRVHPLPTRSVAQALEDPGSQSREESPEPLKETPIEREIRLAQEREADLREQRGLQRATSHQELVEIPARLLLSKVSLAAAPRRDRGRPSLYVQRDIAQESQREEDHRREGLQVGRASTPDWSSEGPQPRLRRVYSSDSILSPTPDAHAASLAPEVRKVSRIPPDAYQPYLSPGMPPGESPASHAYRRPSNLSADEARPVGSPKAAGSQRHPSESSAKPSGLKQEPPRGPLHASRGVLRQEYFHLRPLRFRVPDEPERAEAPRVWGWEVAGAPALRLQKSQSSELLEREVENVLRREREMAEERRSALYPEVFSDECCDHDSRSSSCKSSITGSYSVSESHYFTPIHLHSDLVWTVEAPAKDALQQKKKKEQWYAGINPLDDVNSEVSVLLGRGPGPSSLPPESVPPVPWHQGRGKPFFWVWVLALVSS</sequence>